<gene>
    <name evidence="9" type="ORF">I302_00475</name>
</gene>
<dbReference type="Gene3D" id="3.40.50.1700">
    <property type="entry name" value="Glycoside hydrolase family 3 C-terminal domain"/>
    <property type="match status" value="1"/>
</dbReference>
<keyword evidence="7" id="KW-0624">Polysaccharide degradation</keyword>
<proteinExistence type="inferred from homology"/>
<dbReference type="UniPathway" id="UPA00696"/>
<dbReference type="InterPro" id="IPR050288">
    <property type="entry name" value="Cellulose_deg_GH3"/>
</dbReference>
<organism evidence="9">
    <name type="scientific">Kwoniella bestiolae CBS 10118</name>
    <dbReference type="NCBI Taxonomy" id="1296100"/>
    <lineage>
        <taxon>Eukaryota</taxon>
        <taxon>Fungi</taxon>
        <taxon>Dikarya</taxon>
        <taxon>Basidiomycota</taxon>
        <taxon>Agaricomycotina</taxon>
        <taxon>Tremellomycetes</taxon>
        <taxon>Tremellales</taxon>
        <taxon>Cryptococcaceae</taxon>
        <taxon>Kwoniella</taxon>
    </lineage>
</organism>
<dbReference type="InterPro" id="IPR001764">
    <property type="entry name" value="Glyco_hydro_3_N"/>
</dbReference>
<evidence type="ECO:0000256" key="4">
    <source>
        <dbReference type="ARBA" id="ARBA00022801"/>
    </source>
</evidence>
<dbReference type="Pfam" id="PF07691">
    <property type="entry name" value="PA14"/>
    <property type="match status" value="1"/>
</dbReference>
<dbReference type="InterPro" id="IPR002772">
    <property type="entry name" value="Glyco_hydro_3_C"/>
</dbReference>
<dbReference type="SMART" id="SM01217">
    <property type="entry name" value="Fn3_like"/>
    <property type="match status" value="1"/>
</dbReference>
<dbReference type="Gene3D" id="2.60.40.10">
    <property type="entry name" value="Immunoglobulins"/>
    <property type="match status" value="1"/>
</dbReference>
<dbReference type="InterPro" id="IPR026891">
    <property type="entry name" value="Fn3-like"/>
</dbReference>
<evidence type="ECO:0000256" key="1">
    <source>
        <dbReference type="ARBA" id="ARBA00000448"/>
    </source>
</evidence>
<evidence type="ECO:0000256" key="5">
    <source>
        <dbReference type="ARBA" id="ARBA00023277"/>
    </source>
</evidence>
<dbReference type="InterPro" id="IPR013783">
    <property type="entry name" value="Ig-like_fold"/>
</dbReference>
<dbReference type="PANTHER" id="PTHR42715">
    <property type="entry name" value="BETA-GLUCOSIDASE"/>
    <property type="match status" value="1"/>
</dbReference>
<dbReference type="Gene3D" id="3.20.20.300">
    <property type="entry name" value="Glycoside hydrolase, family 3, N-terminal domain"/>
    <property type="match status" value="1"/>
</dbReference>
<dbReference type="InterPro" id="IPR019800">
    <property type="entry name" value="Glyco_hydro_3_AS"/>
</dbReference>
<dbReference type="STRING" id="1296100.A0A1B9GD88"/>
<dbReference type="InterPro" id="IPR036881">
    <property type="entry name" value="Glyco_hydro_3_C_sf"/>
</dbReference>
<evidence type="ECO:0000256" key="2">
    <source>
        <dbReference type="ARBA" id="ARBA00005336"/>
    </source>
</evidence>
<dbReference type="Pfam" id="PF00933">
    <property type="entry name" value="Glyco_hydro_3"/>
    <property type="match status" value="1"/>
</dbReference>
<dbReference type="InterPro" id="IPR036962">
    <property type="entry name" value="Glyco_hydro_3_N_sf"/>
</dbReference>
<evidence type="ECO:0000313" key="9">
    <source>
        <dbReference type="EMBL" id="OCF28984.1"/>
    </source>
</evidence>
<evidence type="ECO:0000256" key="3">
    <source>
        <dbReference type="ARBA" id="ARBA00012744"/>
    </source>
</evidence>
<dbReference type="SUPFAM" id="SSF51445">
    <property type="entry name" value="(Trans)glycosidases"/>
    <property type="match status" value="1"/>
</dbReference>
<feature type="domain" description="PA14" evidence="8">
    <location>
        <begin position="402"/>
        <end position="559"/>
    </location>
</feature>
<dbReference type="GO" id="GO:0008422">
    <property type="term" value="F:beta-glucosidase activity"/>
    <property type="evidence" value="ECO:0007669"/>
    <property type="project" value="UniProtKB-EC"/>
</dbReference>
<dbReference type="SUPFAM" id="SSF56988">
    <property type="entry name" value="Anthrax protective antigen"/>
    <property type="match status" value="1"/>
</dbReference>
<dbReference type="VEuPathDB" id="FungiDB:I302_00475"/>
<dbReference type="Gene3D" id="2.60.120.260">
    <property type="entry name" value="Galactose-binding domain-like"/>
    <property type="match status" value="1"/>
</dbReference>
<comment type="pathway">
    <text evidence="7">Glycan metabolism; cellulose degradation.</text>
</comment>
<dbReference type="SUPFAM" id="SSF52279">
    <property type="entry name" value="Beta-D-glucan exohydrolase, C-terminal domain"/>
    <property type="match status" value="1"/>
</dbReference>
<evidence type="ECO:0000259" key="8">
    <source>
        <dbReference type="PROSITE" id="PS51820"/>
    </source>
</evidence>
<comment type="similarity">
    <text evidence="2 7">Belongs to the glycosyl hydrolase 3 family.</text>
</comment>
<name>A0A1B9GD88_9TREE</name>
<accession>A0A1B9GD88</accession>
<dbReference type="GO" id="GO:0030245">
    <property type="term" value="P:cellulose catabolic process"/>
    <property type="evidence" value="ECO:0007669"/>
    <property type="project" value="UniProtKB-UniPathway"/>
</dbReference>
<reference evidence="9" key="1">
    <citation type="submission" date="2013-07" db="EMBL/GenBank/DDBJ databases">
        <title>The Genome Sequence of Cryptococcus bestiolae CBS10118.</title>
        <authorList>
            <consortium name="The Broad Institute Genome Sequencing Platform"/>
            <person name="Cuomo C."/>
            <person name="Litvintseva A."/>
            <person name="Chen Y."/>
            <person name="Heitman J."/>
            <person name="Sun S."/>
            <person name="Springer D."/>
            <person name="Dromer F."/>
            <person name="Young S.K."/>
            <person name="Zeng Q."/>
            <person name="Gargeya S."/>
            <person name="Fitzgerald M."/>
            <person name="Abouelleil A."/>
            <person name="Alvarado L."/>
            <person name="Berlin A.M."/>
            <person name="Chapman S.B."/>
            <person name="Dewar J."/>
            <person name="Goldberg J."/>
            <person name="Griggs A."/>
            <person name="Gujja S."/>
            <person name="Hansen M."/>
            <person name="Howarth C."/>
            <person name="Imamovic A."/>
            <person name="Larimer J."/>
            <person name="McCowan C."/>
            <person name="Murphy C."/>
            <person name="Pearson M."/>
            <person name="Priest M."/>
            <person name="Roberts A."/>
            <person name="Saif S."/>
            <person name="Shea T."/>
            <person name="Sykes S."/>
            <person name="Wortman J."/>
            <person name="Nusbaum C."/>
            <person name="Birren B."/>
        </authorList>
    </citation>
    <scope>NUCLEOTIDE SEQUENCE [LARGE SCALE GENOMIC DNA]</scope>
    <source>
        <strain evidence="9">CBS 10118</strain>
    </source>
</reference>
<reference evidence="9" key="2">
    <citation type="submission" date="2014-01" db="EMBL/GenBank/DDBJ databases">
        <title>Evolution of pathogenesis and genome organization in the Tremellales.</title>
        <authorList>
            <person name="Cuomo C."/>
            <person name="Litvintseva A."/>
            <person name="Heitman J."/>
            <person name="Chen Y."/>
            <person name="Sun S."/>
            <person name="Springer D."/>
            <person name="Dromer F."/>
            <person name="Young S."/>
            <person name="Zeng Q."/>
            <person name="Chapman S."/>
            <person name="Gujja S."/>
            <person name="Saif S."/>
            <person name="Birren B."/>
        </authorList>
    </citation>
    <scope>NUCLEOTIDE SEQUENCE</scope>
    <source>
        <strain evidence="9">CBS 10118</strain>
    </source>
</reference>
<keyword evidence="5 7" id="KW-0119">Carbohydrate metabolism</keyword>
<dbReference type="AlphaFoldDB" id="A0A1B9GD88"/>
<dbReference type="InterPro" id="IPR037524">
    <property type="entry name" value="PA14/GLEYA"/>
</dbReference>
<evidence type="ECO:0000256" key="7">
    <source>
        <dbReference type="RuleBase" id="RU361161"/>
    </source>
</evidence>
<dbReference type="InterPro" id="IPR011658">
    <property type="entry name" value="PA14_dom"/>
</dbReference>
<protein>
    <recommendedName>
        <fullName evidence="3 7">beta-glucosidase</fullName>
        <ecNumber evidence="3 7">3.2.1.21</ecNumber>
    </recommendedName>
</protein>
<dbReference type="InterPro" id="IPR017853">
    <property type="entry name" value="GH"/>
</dbReference>
<dbReference type="PRINTS" id="PR00133">
    <property type="entry name" value="GLHYDRLASE3"/>
</dbReference>
<dbReference type="Pfam" id="PF14310">
    <property type="entry name" value="Fn3-like"/>
    <property type="match status" value="1"/>
</dbReference>
<dbReference type="OrthoDB" id="47059at2759"/>
<dbReference type="FunFam" id="2.60.40.10:FF:000495">
    <property type="entry name" value="Periplasmic beta-glucosidase"/>
    <property type="match status" value="1"/>
</dbReference>
<dbReference type="EC" id="3.2.1.21" evidence="3 7"/>
<evidence type="ECO:0000256" key="6">
    <source>
        <dbReference type="ARBA" id="ARBA00023295"/>
    </source>
</evidence>
<keyword evidence="4 7" id="KW-0378">Hydrolase</keyword>
<dbReference type="PROSITE" id="PS51820">
    <property type="entry name" value="PA14"/>
    <property type="match status" value="1"/>
</dbReference>
<keyword evidence="6 7" id="KW-0326">Glycosidase</keyword>
<dbReference type="Pfam" id="PF01915">
    <property type="entry name" value="Glyco_hydro_3_C"/>
    <property type="match status" value="1"/>
</dbReference>
<dbReference type="PROSITE" id="PS00775">
    <property type="entry name" value="GLYCOSYL_HYDROL_F3"/>
    <property type="match status" value="1"/>
</dbReference>
<dbReference type="PANTHER" id="PTHR42715:SF10">
    <property type="entry name" value="BETA-GLUCOSIDASE"/>
    <property type="match status" value="1"/>
</dbReference>
<dbReference type="EMBL" id="KI894018">
    <property type="protein sequence ID" value="OCF28984.1"/>
    <property type="molecule type" value="Genomic_DNA"/>
</dbReference>
<comment type="catalytic activity">
    <reaction evidence="1 7">
        <text>Hydrolysis of terminal, non-reducing beta-D-glucosyl residues with release of beta-D-glucose.</text>
        <dbReference type="EC" id="3.2.1.21"/>
    </reaction>
</comment>
<sequence length="845" mass="92731">MTKSAVIDPEAILKELTSEEKIALLSGDDMWHTVPVPRLGVPRVRSTEIKSIGTNGAPASCFPSATGLGASMDVDLAHRIGEALGEECRARGVHCLLGPTTNCQRHPCGGRGFESFSEDPYLCGHIALGWVQGVQSKKVMTSECVDFLANEQEYLRRSNNSVIDERTMHEIYLEPFRIQNKAKPSVFMSSYNRVNGLHVAEHPFLLRKILRNDFEFKGMIMSDWSGTYSSSEAVKASLDLEMPGPALMRGSSLERDIIGGKLVPADIDECVLRVLHYVREAQQSGIDFEKEEDTINTPEVRALLREAADSAVVLLKNEHGVLPISGSDKKKIAVIGPNARTASYAGGGSANLAPTYLVTPLQAITKHAESIGASVEYTIGSDSSRWSPLLTPYISHPQKGKDAGPGVQCDFYDQNPWEKAIKPLFSKFNNSAFSYFIDGIPKEVPVRGYVSLKTVFTPDEGGIWELGLGVAGQADLYIDGQKIIDNSTEQKEGLLFFNTGAEERTGEFEVEAGKSYDIEVRFSNFKQLNAMSPYTGRRGGIRIGGKKKRDPKDEIQKAVKLATESDVAIVCVGTNSEWESEAYDRDDMKLPPGTDDLVRAILAAKPEAIIVNQSGMPVELPWIDSAPTVLQAFFGGNECGTAIADAIFGTINPSGKLPITWARQVEDFPSHKDFGHPIDTVYSEGVNVGYRYFDRKNHPKSAFSFGHGLSYTTFEFSDLTVKSEGFGAKATFTITNTGKLAGAEVAQIYVHDLAPVVERPEHELAGLKKVFLKPGESKQVTVDLDHKAFSFFSVQEKSWIGRKGDYEVRIGSSSTKIHLSKPAHLARSFKWIGLQKPQVYDAAWL</sequence>